<reference evidence="2" key="1">
    <citation type="submission" date="2022-11" db="UniProtKB">
        <authorList>
            <consortium name="WormBaseParasite"/>
        </authorList>
    </citation>
    <scope>IDENTIFICATION</scope>
</reference>
<organism evidence="1 2">
    <name type="scientific">Panagrolaimus sp. ES5</name>
    <dbReference type="NCBI Taxonomy" id="591445"/>
    <lineage>
        <taxon>Eukaryota</taxon>
        <taxon>Metazoa</taxon>
        <taxon>Ecdysozoa</taxon>
        <taxon>Nematoda</taxon>
        <taxon>Chromadorea</taxon>
        <taxon>Rhabditida</taxon>
        <taxon>Tylenchina</taxon>
        <taxon>Panagrolaimomorpha</taxon>
        <taxon>Panagrolaimoidea</taxon>
        <taxon>Panagrolaimidae</taxon>
        <taxon>Panagrolaimus</taxon>
    </lineage>
</organism>
<dbReference type="WBParaSite" id="ES5_v2.g1082.t1">
    <property type="protein sequence ID" value="ES5_v2.g1082.t1"/>
    <property type="gene ID" value="ES5_v2.g1082"/>
</dbReference>
<accession>A0AC34F1G6</accession>
<name>A0AC34F1G6_9BILA</name>
<dbReference type="Proteomes" id="UP000887579">
    <property type="component" value="Unplaced"/>
</dbReference>
<sequence>MEENKELSSQQKESEALGTMIEENVSQEIKTFNGVPHLLKGSTFANRFVIEERIGWNDTVGATYFALPLKSQKELILRVDSSERTSGLFVEAALLKLAESQKQHLFFTQFHSYDLTAKYPWLAMYYRGGPSLNDCLNFLENKQFSHGTAGRFAHDILSIIEFIHQNGFLMTKLDLEILSLDPCSRNVFLSDMSEVKVNPQKRQLRIKPVVGWKGYADYAPLSYHGQSELCQWDELESFFYVLYDMVVGKVPWRGKPLIQIENLKLFFGQEDNFKDLPAQYLELWNTVMESKKVETNDYSKLKQFCKEIFETVGGITDPDQNYDFEVDFPDLPEEELPRFVLEKTAIEEGATKEEKENGNAEAEDDMKEETSGDSEQNLIENAFDEKEEAVEA</sequence>
<evidence type="ECO:0000313" key="1">
    <source>
        <dbReference type="Proteomes" id="UP000887579"/>
    </source>
</evidence>
<proteinExistence type="predicted"/>
<protein>
    <submittedName>
        <fullName evidence="2">Protein kinase domain-containing protein</fullName>
    </submittedName>
</protein>
<evidence type="ECO:0000313" key="2">
    <source>
        <dbReference type="WBParaSite" id="ES5_v2.g1082.t1"/>
    </source>
</evidence>